<dbReference type="GeneID" id="132535559"/>
<dbReference type="PANTHER" id="PTHR18839">
    <property type="entry name" value="MITOTIC INTERACTOR AND SUBSTRATE OF PLK1 MISP FAMILY MEMBER"/>
    <property type="match status" value="1"/>
</dbReference>
<feature type="region of interest" description="Disordered" evidence="2">
    <location>
        <begin position="1"/>
        <end position="168"/>
    </location>
</feature>
<name>A0ABM3WMQ9_ERIEU</name>
<feature type="compositionally biased region" description="Pro residues" evidence="2">
    <location>
        <begin position="36"/>
        <end position="48"/>
    </location>
</feature>
<keyword evidence="4" id="KW-1185">Reference proteome</keyword>
<feature type="compositionally biased region" description="Basic and acidic residues" evidence="2">
    <location>
        <begin position="107"/>
        <end position="129"/>
    </location>
</feature>
<accession>A0ABM3WMQ9</accession>
<dbReference type="Pfam" id="PF15304">
    <property type="entry name" value="AKAP2_C"/>
    <property type="match status" value="1"/>
</dbReference>
<evidence type="ECO:0000313" key="5">
    <source>
        <dbReference type="RefSeq" id="XP_060037841.1"/>
    </source>
</evidence>
<dbReference type="Proteomes" id="UP001652624">
    <property type="component" value="Chromosome 23"/>
</dbReference>
<dbReference type="InterPro" id="IPR042779">
    <property type="entry name" value="MISP/MISP3-like"/>
</dbReference>
<feature type="compositionally biased region" description="Low complexity" evidence="2">
    <location>
        <begin position="49"/>
        <end position="58"/>
    </location>
</feature>
<evidence type="ECO:0000259" key="3">
    <source>
        <dbReference type="Pfam" id="PF15304"/>
    </source>
</evidence>
<dbReference type="RefSeq" id="XP_060037841.1">
    <property type="nucleotide sequence ID" value="XM_060181858.1"/>
</dbReference>
<proteinExistence type="predicted"/>
<protein>
    <submittedName>
        <fullName evidence="5">Uncharacterized protein MISP3 isoform X1</fullName>
    </submittedName>
</protein>
<keyword evidence="1" id="KW-0175">Coiled coil</keyword>
<evidence type="ECO:0000313" key="4">
    <source>
        <dbReference type="Proteomes" id="UP001652624"/>
    </source>
</evidence>
<sequence>METPIEREIRRGREREESLRRSRGLNPRPEGTELLPLPPPPRPAPRAPPRGLARARAGARMRRDIEREAGRQGAPAGPPTPAPPLGELRRLFEGGPAPAAPRAPPRLQDEVRRAREREREWRRQCHLDDSPEPAPSLAESRGDGKLVVIWPPRKQAPEIGLEQGERKP</sequence>
<feature type="compositionally biased region" description="Basic and acidic residues" evidence="2">
    <location>
        <begin position="61"/>
        <end position="70"/>
    </location>
</feature>
<feature type="domain" description="A-kinase anchor protein 2 C-terminal" evidence="3">
    <location>
        <begin position="103"/>
        <end position="158"/>
    </location>
</feature>
<evidence type="ECO:0000256" key="2">
    <source>
        <dbReference type="SAM" id="MobiDB-lite"/>
    </source>
</evidence>
<dbReference type="InterPro" id="IPR029304">
    <property type="entry name" value="AKAP2_C"/>
</dbReference>
<dbReference type="PANTHER" id="PTHR18839:SF4">
    <property type="entry name" value="MISP FAMILY MEMBER 3"/>
    <property type="match status" value="1"/>
</dbReference>
<reference evidence="5" key="1">
    <citation type="submission" date="2025-08" db="UniProtKB">
        <authorList>
            <consortium name="RefSeq"/>
        </authorList>
    </citation>
    <scope>IDENTIFICATION</scope>
</reference>
<organism evidence="4 5">
    <name type="scientific">Erinaceus europaeus</name>
    <name type="common">Western European hedgehog</name>
    <dbReference type="NCBI Taxonomy" id="9365"/>
    <lineage>
        <taxon>Eukaryota</taxon>
        <taxon>Metazoa</taxon>
        <taxon>Chordata</taxon>
        <taxon>Craniata</taxon>
        <taxon>Vertebrata</taxon>
        <taxon>Euteleostomi</taxon>
        <taxon>Mammalia</taxon>
        <taxon>Eutheria</taxon>
        <taxon>Laurasiatheria</taxon>
        <taxon>Eulipotyphla</taxon>
        <taxon>Erinaceidae</taxon>
        <taxon>Erinaceinae</taxon>
        <taxon>Erinaceus</taxon>
    </lineage>
</organism>
<gene>
    <name evidence="5" type="primary">MISP3</name>
</gene>
<evidence type="ECO:0000256" key="1">
    <source>
        <dbReference type="ARBA" id="ARBA00023054"/>
    </source>
</evidence>
<feature type="compositionally biased region" description="Basic and acidic residues" evidence="2">
    <location>
        <begin position="1"/>
        <end position="20"/>
    </location>
</feature>